<dbReference type="Proteomes" id="UP000824056">
    <property type="component" value="Unassembled WGS sequence"/>
</dbReference>
<dbReference type="InterPro" id="IPR003607">
    <property type="entry name" value="HD/PDEase_dom"/>
</dbReference>
<dbReference type="NCBIfam" id="TIGR00277">
    <property type="entry name" value="HDIG"/>
    <property type="match status" value="1"/>
</dbReference>
<dbReference type="SMART" id="SM00471">
    <property type="entry name" value="HDc"/>
    <property type="match status" value="1"/>
</dbReference>
<dbReference type="GO" id="GO:0031125">
    <property type="term" value="P:rRNA 3'-end processing"/>
    <property type="evidence" value="ECO:0007669"/>
    <property type="project" value="TreeGrafter"/>
</dbReference>
<dbReference type="Pfam" id="PF01966">
    <property type="entry name" value="HD"/>
    <property type="match status" value="1"/>
</dbReference>
<dbReference type="GO" id="GO:0016787">
    <property type="term" value="F:hydrolase activity"/>
    <property type="evidence" value="ECO:0007669"/>
    <property type="project" value="UniProtKB-KW"/>
</dbReference>
<dbReference type="InterPro" id="IPR006674">
    <property type="entry name" value="HD_domain"/>
</dbReference>
<dbReference type="PROSITE" id="PS51831">
    <property type="entry name" value="HD"/>
    <property type="match status" value="1"/>
</dbReference>
<dbReference type="AlphaFoldDB" id="A0A9D2FPP1"/>
<feature type="domain" description="HD" evidence="2">
    <location>
        <begin position="161"/>
        <end position="281"/>
    </location>
</feature>
<sequence length="317" mass="35662">MKFINELREGVKISGIYLCKHKQAAVTKNGKPYENVILQDKTGTIDGKIWEPNSLGIDEFEALDYIDVVGDVNSFQGSLQVSIKRVRKAQEGEYDPGNYLPVSSKNVDTMYQELLGYAGQVKNPYLHRLLSSFFEEDEAFIKEFKGNSAAKTVHHGFIGGLLEHTLSVVRLCLYYCKSYPLLNQDLLITAAMLHDIGKTKELSPFPKNDYTDDGQLLGHIMIGAEMVHDKAREIPGFPWKLESEVKHCILAHHGELEYGSPKKPALAEAVALNLADNTDAKMETLTEIFAAAKDQNDWLGYNRLFESNLRKTGDYRN</sequence>
<evidence type="ECO:0000256" key="1">
    <source>
        <dbReference type="ARBA" id="ARBA00022801"/>
    </source>
</evidence>
<dbReference type="PANTHER" id="PTHR37294:SF1">
    <property type="entry name" value="3'-5' EXORIBONUCLEASE YHAM"/>
    <property type="match status" value="1"/>
</dbReference>
<proteinExistence type="predicted"/>
<organism evidence="3 4">
    <name type="scientific">Candidatus Blautia pullicola</name>
    <dbReference type="NCBI Taxonomy" id="2838498"/>
    <lineage>
        <taxon>Bacteria</taxon>
        <taxon>Bacillati</taxon>
        <taxon>Bacillota</taxon>
        <taxon>Clostridia</taxon>
        <taxon>Lachnospirales</taxon>
        <taxon>Lachnospiraceae</taxon>
        <taxon>Blautia</taxon>
    </lineage>
</organism>
<reference evidence="3" key="1">
    <citation type="journal article" date="2021" name="PeerJ">
        <title>Extensive microbial diversity within the chicken gut microbiome revealed by metagenomics and culture.</title>
        <authorList>
            <person name="Gilroy R."/>
            <person name="Ravi A."/>
            <person name="Getino M."/>
            <person name="Pursley I."/>
            <person name="Horton D.L."/>
            <person name="Alikhan N.F."/>
            <person name="Baker D."/>
            <person name="Gharbi K."/>
            <person name="Hall N."/>
            <person name="Watson M."/>
            <person name="Adriaenssens E.M."/>
            <person name="Foster-Nyarko E."/>
            <person name="Jarju S."/>
            <person name="Secka A."/>
            <person name="Antonio M."/>
            <person name="Oren A."/>
            <person name="Chaudhuri R.R."/>
            <person name="La Ragione R."/>
            <person name="Hildebrand F."/>
            <person name="Pallen M.J."/>
        </authorList>
    </citation>
    <scope>NUCLEOTIDE SEQUENCE</scope>
    <source>
        <strain evidence="3">1068</strain>
    </source>
</reference>
<accession>A0A9D2FPP1</accession>
<dbReference type="InterPro" id="IPR012340">
    <property type="entry name" value="NA-bd_OB-fold"/>
</dbReference>
<dbReference type="CDD" id="cd00077">
    <property type="entry name" value="HDc"/>
    <property type="match status" value="1"/>
</dbReference>
<dbReference type="CDD" id="cd04492">
    <property type="entry name" value="YhaM_OBF_like"/>
    <property type="match status" value="1"/>
</dbReference>
<comment type="caution">
    <text evidence="3">The sequence shown here is derived from an EMBL/GenBank/DDBJ whole genome shotgun (WGS) entry which is preliminary data.</text>
</comment>
<protein>
    <submittedName>
        <fullName evidence="3">HD domain-containing protein</fullName>
    </submittedName>
</protein>
<name>A0A9D2FPP1_9FIRM</name>
<dbReference type="InterPro" id="IPR006675">
    <property type="entry name" value="HDIG_dom"/>
</dbReference>
<dbReference type="PANTHER" id="PTHR37294">
    <property type="entry name" value="3'-5' EXORIBONUCLEASE YHAM"/>
    <property type="match status" value="1"/>
</dbReference>
<reference evidence="3" key="2">
    <citation type="submission" date="2021-04" db="EMBL/GenBank/DDBJ databases">
        <authorList>
            <person name="Gilroy R."/>
        </authorList>
    </citation>
    <scope>NUCLEOTIDE SEQUENCE</scope>
    <source>
        <strain evidence="3">1068</strain>
    </source>
</reference>
<evidence type="ECO:0000259" key="2">
    <source>
        <dbReference type="PROSITE" id="PS51831"/>
    </source>
</evidence>
<dbReference type="InterPro" id="IPR050798">
    <property type="entry name" value="YhaM_exoribonuc/phosphodiest"/>
</dbReference>
<evidence type="ECO:0000313" key="3">
    <source>
        <dbReference type="EMBL" id="HIZ64590.1"/>
    </source>
</evidence>
<dbReference type="SUPFAM" id="SSF109604">
    <property type="entry name" value="HD-domain/PDEase-like"/>
    <property type="match status" value="1"/>
</dbReference>
<dbReference type="Gene3D" id="1.10.3210.10">
    <property type="entry name" value="Hypothetical protein af1432"/>
    <property type="match status" value="1"/>
</dbReference>
<dbReference type="Gene3D" id="2.40.50.140">
    <property type="entry name" value="Nucleic acid-binding proteins"/>
    <property type="match status" value="1"/>
</dbReference>
<keyword evidence="1" id="KW-0378">Hydrolase</keyword>
<evidence type="ECO:0000313" key="4">
    <source>
        <dbReference type="Proteomes" id="UP000824056"/>
    </source>
</evidence>
<gene>
    <name evidence="3" type="ORF">H9809_01595</name>
</gene>
<dbReference type="EMBL" id="DXBG01000033">
    <property type="protein sequence ID" value="HIZ64590.1"/>
    <property type="molecule type" value="Genomic_DNA"/>
</dbReference>